<gene>
    <name evidence="2" type="ORF">QJT80_12725</name>
</gene>
<dbReference type="Proteomes" id="UP001300672">
    <property type="component" value="Chromosome"/>
</dbReference>
<reference evidence="2" key="1">
    <citation type="journal article" date="2023" name="Int. J. Mol. Sci.">
        <title>Metagenomics Revealed a New Genus 'Candidatus Thiocaldithrix dubininis' gen. nov., sp. nov. and a New Species 'Candidatus Thiothrix putei' sp. nov. in the Family Thiotrichaceae, Some Members of Which Have Traits of Both Na+- and H+-Motive Energetics.</title>
        <authorList>
            <person name="Ravin N.V."/>
            <person name="Muntyan M.S."/>
            <person name="Smolyakov D.D."/>
            <person name="Rudenko T.S."/>
            <person name="Beletsky A.V."/>
            <person name="Mardanov A.V."/>
            <person name="Grabovich M.Y."/>
        </authorList>
    </citation>
    <scope>NUCLEOTIDE SEQUENCE</scope>
    <source>
        <strain evidence="2">GKL-01</strain>
    </source>
</reference>
<dbReference type="EMBL" id="CP124755">
    <property type="protein sequence ID" value="WGZ90339.1"/>
    <property type="molecule type" value="Genomic_DNA"/>
</dbReference>
<proteinExistence type="predicted"/>
<feature type="compositionally biased region" description="Gly residues" evidence="1">
    <location>
        <begin position="40"/>
        <end position="54"/>
    </location>
</feature>
<evidence type="ECO:0000256" key="1">
    <source>
        <dbReference type="SAM" id="MobiDB-lite"/>
    </source>
</evidence>
<protein>
    <submittedName>
        <fullName evidence="2">Uncharacterized protein</fullName>
    </submittedName>
</protein>
<organism evidence="2">
    <name type="scientific">Candidatus Thiocaldithrix dubininis</name>
    <dbReference type="NCBI Taxonomy" id="3080823"/>
    <lineage>
        <taxon>Bacteria</taxon>
        <taxon>Pseudomonadati</taxon>
        <taxon>Pseudomonadota</taxon>
        <taxon>Gammaproteobacteria</taxon>
        <taxon>Thiotrichales</taxon>
        <taxon>Thiotrichaceae</taxon>
        <taxon>Candidatus Thiocaldithrix</taxon>
    </lineage>
</organism>
<evidence type="ECO:0000313" key="2">
    <source>
        <dbReference type="EMBL" id="WGZ90339.1"/>
    </source>
</evidence>
<dbReference type="AlphaFoldDB" id="A0AA95H7G7"/>
<name>A0AA95H7G7_9GAMM</name>
<feature type="region of interest" description="Disordered" evidence="1">
    <location>
        <begin position="31"/>
        <end position="54"/>
    </location>
</feature>
<reference evidence="2" key="2">
    <citation type="submission" date="2023-04" db="EMBL/GenBank/DDBJ databases">
        <authorList>
            <person name="Beletskiy A.V."/>
            <person name="Mardanov A.V."/>
            <person name="Ravin N.V."/>
        </authorList>
    </citation>
    <scope>NUCLEOTIDE SEQUENCE</scope>
    <source>
        <strain evidence="2">GKL-01</strain>
    </source>
</reference>
<accession>A0AA95H7G7</accession>
<dbReference type="KEGG" id="tdu:QJT80_12725"/>
<sequence length="54" mass="5666">MSRWFLLFFSSLTIGAAVLTYYSVGIEEPDKDNASVRSGSHGGGFSSGGYSAGK</sequence>